<dbReference type="GO" id="GO:0016787">
    <property type="term" value="F:hydrolase activity"/>
    <property type="evidence" value="ECO:0007669"/>
    <property type="project" value="InterPro"/>
</dbReference>
<accession>A0A1E3XBL3</accession>
<dbReference type="PANTHER" id="PTHR43143">
    <property type="entry name" value="METALLOPHOSPHOESTERASE, CALCINEURIN SUPERFAMILY"/>
    <property type="match status" value="1"/>
</dbReference>
<dbReference type="InterPro" id="IPR004843">
    <property type="entry name" value="Calcineurin-like_PHP"/>
</dbReference>
<comment type="caution">
    <text evidence="3">The sequence shown here is derived from an EMBL/GenBank/DDBJ whole genome shotgun (WGS) entry which is preliminary data.</text>
</comment>
<organism evidence="3 4">
    <name type="scientific">Candidatus Scalindua rubra</name>
    <dbReference type="NCBI Taxonomy" id="1872076"/>
    <lineage>
        <taxon>Bacteria</taxon>
        <taxon>Pseudomonadati</taxon>
        <taxon>Planctomycetota</taxon>
        <taxon>Candidatus Brocadiia</taxon>
        <taxon>Candidatus Brocadiales</taxon>
        <taxon>Candidatus Scalinduaceae</taxon>
        <taxon>Candidatus Scalindua</taxon>
    </lineage>
</organism>
<keyword evidence="1" id="KW-0812">Transmembrane</keyword>
<gene>
    <name evidence="3" type="ORF">SCARUB_01809</name>
</gene>
<dbReference type="Pfam" id="PF00149">
    <property type="entry name" value="Metallophos"/>
    <property type="match status" value="1"/>
</dbReference>
<keyword evidence="1" id="KW-1133">Transmembrane helix</keyword>
<protein>
    <recommendedName>
        <fullName evidence="2">Calcineurin-like phosphoesterase domain-containing protein</fullName>
    </recommendedName>
</protein>
<dbReference type="SUPFAM" id="SSF56300">
    <property type="entry name" value="Metallo-dependent phosphatases"/>
    <property type="match status" value="1"/>
</dbReference>
<feature type="transmembrane region" description="Helical" evidence="1">
    <location>
        <begin position="379"/>
        <end position="398"/>
    </location>
</feature>
<feature type="domain" description="Calcineurin-like phosphoesterase" evidence="2">
    <location>
        <begin position="176"/>
        <end position="314"/>
    </location>
</feature>
<dbReference type="InterPro" id="IPR029052">
    <property type="entry name" value="Metallo-depent_PP-like"/>
</dbReference>
<dbReference type="EMBL" id="MAYW01000039">
    <property type="protein sequence ID" value="ODS33047.1"/>
    <property type="molecule type" value="Genomic_DNA"/>
</dbReference>
<proteinExistence type="predicted"/>
<evidence type="ECO:0000259" key="2">
    <source>
        <dbReference type="Pfam" id="PF00149"/>
    </source>
</evidence>
<evidence type="ECO:0000313" key="4">
    <source>
        <dbReference type="Proteomes" id="UP000094056"/>
    </source>
</evidence>
<feature type="transmembrane region" description="Helical" evidence="1">
    <location>
        <begin position="404"/>
        <end position="424"/>
    </location>
</feature>
<sequence>MTNHDEFPLIISPNLGCPHIISTDELKQGNTFTLIIAGCYGELTTPLKDGFKGTLFLRTSYSSGKASKDIQLSIKGELEEIVEWNKLSDINDVEDTRDLINSEYHYNVLGENTRYWRVRVSLDSKNIEDPDSLLQQKDGKNIPCLYDLVYIDKSRGWERVNYHSIQFVESTVASCRFIQITDPHIATRNDEILDEVLKVKSKRSREDIIKGYINFNENLRKFIEHANDMADKGELDFVVLTGDLVDFAFHGWDDESNPDENNWRTFINIITGAGNEKEKNNIGLKVAVFTSTGNHDWRLHPYDPNLSAYNRDSYGLKKDELEHYNYKSFDSSEYPEDNRAKLSKMVADKAFNKMNLDAFSDKWTLKLAKTFYSSIVTRVLKILPASLGVAAVGTGAGAGTIGKVWHSILPIVFFAVVALVIWGVKKLIEWKTHKLVDMMVDSPIHAEACALHYYFKHINPYFDYAFQYGKHSFIVMDTGADVFIGQLLDGKQIKHIKRMSLQDNILGGSPDTRAFDDEQIYYNWEQIVWLEKVLAFVSKNPNDNSKIFVFLHSPPINSPDDKKFDEKKDELIESKRNKPDFEHAWISKGECYLTFGTINHYLSQFFYLCSGYRESELVKPDVDRNLKPVDIVFSGHAHRNIEFRIEKDKKNEIRIFHDKYSENYNPDNPYEWWGKGSPLMVQTASCSIAGRNDKYPPYYRKVVLDTDKGITVFKVEKI</sequence>
<dbReference type="AlphaFoldDB" id="A0A1E3XBL3"/>
<reference evidence="3 4" key="1">
    <citation type="submission" date="2016-07" db="EMBL/GenBank/DDBJ databases">
        <title>Draft genome of Scalindua rubra, obtained from a brine-seawater interface in the Red Sea, sheds light on salt adaptation in anammox bacteria.</title>
        <authorList>
            <person name="Speth D.R."/>
            <person name="Lagkouvardos I."/>
            <person name="Wang Y."/>
            <person name="Qian P.-Y."/>
            <person name="Dutilh B.E."/>
            <person name="Jetten M.S."/>
        </authorList>
    </citation>
    <scope>NUCLEOTIDE SEQUENCE [LARGE SCALE GENOMIC DNA]</scope>
    <source>
        <strain evidence="3">BSI-1</strain>
    </source>
</reference>
<dbReference type="Proteomes" id="UP000094056">
    <property type="component" value="Unassembled WGS sequence"/>
</dbReference>
<name>A0A1E3XBL3_9BACT</name>
<dbReference type="Gene3D" id="3.60.21.10">
    <property type="match status" value="2"/>
</dbReference>
<keyword evidence="1" id="KW-0472">Membrane</keyword>
<evidence type="ECO:0000256" key="1">
    <source>
        <dbReference type="SAM" id="Phobius"/>
    </source>
</evidence>
<evidence type="ECO:0000313" key="3">
    <source>
        <dbReference type="EMBL" id="ODS33047.1"/>
    </source>
</evidence>
<dbReference type="PANTHER" id="PTHR43143:SF1">
    <property type="entry name" value="SERINE_THREONINE-PROTEIN PHOSPHATASE CPPED1"/>
    <property type="match status" value="1"/>
</dbReference>
<dbReference type="InterPro" id="IPR051918">
    <property type="entry name" value="STPP_CPPED1"/>
</dbReference>